<feature type="transmembrane region" description="Helical" evidence="2">
    <location>
        <begin position="248"/>
        <end position="274"/>
    </location>
</feature>
<sequence>MKRYTSLCQRHISLLFLAVLFVSSGFAQRLYTVETLPSPKEAGQDFYVSNPDGALSSETVDQLNRLSTEIEESSGAEYAIVVVNDFEGYDVFEFALKLFNTWGIGKQEQNNGLLLFIAKDKREYRFISGYGMEAIFPDVYLHRIGEKFLVPHFREGDYNRGVLEASQAIQQALTAPDVQAELHRMMPEATPFFSKRNPHFVNSMVVILLYVALYYWVYRVGSAWTDAVWTPLSAQSGKKRQKKGCGGWFVYMVFGGFATIFTMLFVMMIFAFVLNDMERMFQLSTLPWLFAVWGSYTVAGRIWETRDAIKKSYKDEENKLKALQRFQLQTFIPYLLSPLMLFSFFLFRQKWKDSKIRFVPPDDSGNWERINRDVVKLGDMKRYLSQGQLKEENLHAKFYEVWINKKTGERKVLGWTGKTKLAVCPSCGFRTYEKGKRGKILKVATYKESGLQQVYDHCLHCKHKEDKGTRVIPKLVRSSGGSGSSGGGSFSGGSSGGGGGSFGGGSSGGGGAGGRW</sequence>
<gene>
    <name evidence="4" type="ORF">H8B21_03675</name>
</gene>
<dbReference type="Gene3D" id="3.10.310.50">
    <property type="match status" value="1"/>
</dbReference>
<dbReference type="PANTHER" id="PTHR30373">
    <property type="entry name" value="UPF0603 PROTEIN YGCG"/>
    <property type="match status" value="1"/>
</dbReference>
<feature type="compositionally biased region" description="Gly residues" evidence="1">
    <location>
        <begin position="480"/>
        <end position="516"/>
    </location>
</feature>
<proteinExistence type="predicted"/>
<comment type="caution">
    <text evidence="4">The sequence shown here is derived from an EMBL/GenBank/DDBJ whole genome shotgun (WGS) entry which is preliminary data.</text>
</comment>
<organism evidence="4 5">
    <name type="scientific">Sphingobacterium chuzhouense</name>
    <dbReference type="NCBI Taxonomy" id="1742264"/>
    <lineage>
        <taxon>Bacteria</taxon>
        <taxon>Pseudomonadati</taxon>
        <taxon>Bacteroidota</taxon>
        <taxon>Sphingobacteriia</taxon>
        <taxon>Sphingobacteriales</taxon>
        <taxon>Sphingobacteriaceae</taxon>
        <taxon>Sphingobacterium</taxon>
    </lineage>
</organism>
<dbReference type="InterPro" id="IPR007621">
    <property type="entry name" value="TPM_dom"/>
</dbReference>
<feature type="transmembrane region" description="Helical" evidence="2">
    <location>
        <begin position="286"/>
        <end position="303"/>
    </location>
</feature>
<evidence type="ECO:0000256" key="1">
    <source>
        <dbReference type="SAM" id="MobiDB-lite"/>
    </source>
</evidence>
<evidence type="ECO:0000313" key="5">
    <source>
        <dbReference type="Proteomes" id="UP000651112"/>
    </source>
</evidence>
<feature type="region of interest" description="Disordered" evidence="1">
    <location>
        <begin position="470"/>
        <end position="516"/>
    </location>
</feature>
<dbReference type="Pfam" id="PF04536">
    <property type="entry name" value="TPM_phosphatase"/>
    <property type="match status" value="1"/>
</dbReference>
<dbReference type="RefSeq" id="WP_190312411.1">
    <property type="nucleotide sequence ID" value="NZ_JACNYL010000001.1"/>
</dbReference>
<feature type="transmembrane region" description="Helical" evidence="2">
    <location>
        <begin position="328"/>
        <end position="347"/>
    </location>
</feature>
<name>A0ABR7XQ70_9SPHI</name>
<protein>
    <submittedName>
        <fullName evidence="4">TPM domain-containing protein</fullName>
    </submittedName>
</protein>
<feature type="transmembrane region" description="Helical" evidence="2">
    <location>
        <begin position="200"/>
        <end position="217"/>
    </location>
</feature>
<reference evidence="4 5" key="1">
    <citation type="submission" date="2020-08" db="EMBL/GenBank/DDBJ databases">
        <title>Sphingobacterium sp. DN00404 isolated from aquaculture water.</title>
        <authorList>
            <person name="Zhang M."/>
        </authorList>
    </citation>
    <scope>NUCLEOTIDE SEQUENCE [LARGE SCALE GENOMIC DNA]</scope>
    <source>
        <strain evidence="4 5">KCTC 42746</strain>
    </source>
</reference>
<accession>A0ABR7XQ70</accession>
<feature type="domain" description="TPM" evidence="3">
    <location>
        <begin position="48"/>
        <end position="171"/>
    </location>
</feature>
<keyword evidence="2" id="KW-0472">Membrane</keyword>
<dbReference type="Proteomes" id="UP000651112">
    <property type="component" value="Unassembled WGS sequence"/>
</dbReference>
<evidence type="ECO:0000256" key="2">
    <source>
        <dbReference type="SAM" id="Phobius"/>
    </source>
</evidence>
<dbReference type="EMBL" id="JACNYL010000001">
    <property type="protein sequence ID" value="MBD1420664.1"/>
    <property type="molecule type" value="Genomic_DNA"/>
</dbReference>
<dbReference type="PANTHER" id="PTHR30373:SF2">
    <property type="entry name" value="UPF0603 PROTEIN YGCG"/>
    <property type="match status" value="1"/>
</dbReference>
<evidence type="ECO:0000313" key="4">
    <source>
        <dbReference type="EMBL" id="MBD1420664.1"/>
    </source>
</evidence>
<keyword evidence="5" id="KW-1185">Reference proteome</keyword>
<keyword evidence="2" id="KW-0812">Transmembrane</keyword>
<evidence type="ECO:0000259" key="3">
    <source>
        <dbReference type="Pfam" id="PF04536"/>
    </source>
</evidence>
<keyword evidence="2" id="KW-1133">Transmembrane helix</keyword>